<gene>
    <name evidence="3" type="ORF">CINCED_3A018654</name>
</gene>
<dbReference type="InterPro" id="IPR058250">
    <property type="entry name" value="CCC"/>
</dbReference>
<dbReference type="Pfam" id="PF26644">
    <property type="entry name" value="CCC"/>
    <property type="match status" value="2"/>
</dbReference>
<feature type="domain" description="CCC" evidence="2">
    <location>
        <begin position="102"/>
        <end position="149"/>
    </location>
</feature>
<feature type="chain" id="PRO_5022879439" description="CCC domain-containing protein" evidence="1">
    <location>
        <begin position="20"/>
        <end position="179"/>
    </location>
</feature>
<dbReference type="OrthoDB" id="6610578at2759"/>
<feature type="domain" description="CCC" evidence="2">
    <location>
        <begin position="30"/>
        <end position="93"/>
    </location>
</feature>
<dbReference type="Proteomes" id="UP000325440">
    <property type="component" value="Unassembled WGS sequence"/>
</dbReference>
<evidence type="ECO:0000313" key="3">
    <source>
        <dbReference type="EMBL" id="VVC38103.1"/>
    </source>
</evidence>
<dbReference type="EMBL" id="CABPRJ010001462">
    <property type="protein sequence ID" value="VVC38103.1"/>
    <property type="molecule type" value="Genomic_DNA"/>
</dbReference>
<proteinExistence type="predicted"/>
<keyword evidence="1" id="KW-0732">Signal</keyword>
<feature type="signal peptide" evidence="1">
    <location>
        <begin position="1"/>
        <end position="19"/>
    </location>
</feature>
<protein>
    <recommendedName>
        <fullName evidence="2">CCC domain-containing protein</fullName>
    </recommendedName>
</protein>
<keyword evidence="4" id="KW-1185">Reference proteome</keyword>
<evidence type="ECO:0000313" key="4">
    <source>
        <dbReference type="Proteomes" id="UP000325440"/>
    </source>
</evidence>
<organism evidence="3 4">
    <name type="scientific">Cinara cedri</name>
    <dbReference type="NCBI Taxonomy" id="506608"/>
    <lineage>
        <taxon>Eukaryota</taxon>
        <taxon>Metazoa</taxon>
        <taxon>Ecdysozoa</taxon>
        <taxon>Arthropoda</taxon>
        <taxon>Hexapoda</taxon>
        <taxon>Insecta</taxon>
        <taxon>Pterygota</taxon>
        <taxon>Neoptera</taxon>
        <taxon>Paraneoptera</taxon>
        <taxon>Hemiptera</taxon>
        <taxon>Sternorrhyncha</taxon>
        <taxon>Aphidomorpha</taxon>
        <taxon>Aphidoidea</taxon>
        <taxon>Aphididae</taxon>
        <taxon>Lachninae</taxon>
        <taxon>Cinara</taxon>
    </lineage>
</organism>
<reference evidence="3 4" key="1">
    <citation type="submission" date="2019-08" db="EMBL/GenBank/DDBJ databases">
        <authorList>
            <person name="Alioto T."/>
            <person name="Alioto T."/>
            <person name="Gomez Garrido J."/>
        </authorList>
    </citation>
    <scope>NUCLEOTIDE SEQUENCE [LARGE SCALE GENOMIC DNA]</scope>
</reference>
<accession>A0A5E4N2R7</accession>
<evidence type="ECO:0000256" key="1">
    <source>
        <dbReference type="SAM" id="SignalP"/>
    </source>
</evidence>
<sequence>MHLLLSLMFVSVLSAPGSSNKSASDDHLLIEHSVTQESAENAIQHLKPDLMIGAGCKECTRREIEYCLSSDVIEDHCCCQRKYHGILYSVFYCSYYFEMLIYFTEVFPYIAHTCYVRSRNCEPTVRDCGVFDRLLACCCHHHLGMKWKSQMSTTSPINGQGGKRENFIIVIGLIILLFY</sequence>
<evidence type="ECO:0000259" key="2">
    <source>
        <dbReference type="Pfam" id="PF26644"/>
    </source>
</evidence>
<name>A0A5E4N2R7_9HEMI</name>
<dbReference type="AlphaFoldDB" id="A0A5E4N2R7"/>